<evidence type="ECO:0000259" key="2">
    <source>
        <dbReference type="PROSITE" id="PS50093"/>
    </source>
</evidence>
<dbReference type="CDD" id="cd00146">
    <property type="entry name" value="PKD"/>
    <property type="match status" value="1"/>
</dbReference>
<dbReference type="Gene3D" id="2.160.20.10">
    <property type="entry name" value="Single-stranded right-handed beta-helix, Pectin lyase-like"/>
    <property type="match status" value="1"/>
</dbReference>
<feature type="region of interest" description="Disordered" evidence="1">
    <location>
        <begin position="782"/>
        <end position="818"/>
    </location>
</feature>
<evidence type="ECO:0000313" key="3">
    <source>
        <dbReference type="EMBL" id="SMY09306.1"/>
    </source>
</evidence>
<sequence length="818" mass="86802">MSDVITVSSSEELYEALAACTGGETILLEGGDYGSLELSSYSSFDVTFPTTVTIASADPENPAIFDELTIQDSGNITLDGLYFDYTFAEGDDNWVRPFEINYSSNISVVNCTFDGDVAQGVSEIDDGFGWGYGLSVRGCDDIALESNEIFGFTTGLIVSETNTIDVIGNDLHSVRRDGMDFVEVTSVTIADNYIHDFAGNPASDDHCDMIQFWTNGTDSPSTDIVIENNVLDIGDGTYTQSIFMRNEEVDMGLAGEEMYYQNITITNNVIVNGHLAGITVGETDGIVVSNNTVVHADGGADDGIDETVEIPTININENSTDVTISQNVTGGVTGYFDQPDWKVTDNVIVQDQDPNGANYYSEMFITSTLTPENGVHTFVAIPGGVIEAAGAGALSTLAPEIDGVVEAHFQIAASPDNAAVRHFDAGQTLTTLDTLPEGTTYTWDFGDGTTGTGETISHAFPDGGVYSVVLTVTLPDGTSDSQSFDVGIQGATLLSFEDGQILSYDYGQATKIDTVDATGIEVPETGVAGYAIKRSHFAEIEGADDIQINMTIQADSADNAGEIIRLHMSFYVTVEDDGELLVIIHDPAGAQYGFTTTGAGLDDIKAHDISISLSGEDLLISVDGVIVGTGVVPGGMGNSSTNDLTFGNPWGGANYDGSVTALEITANADDFDSQAPLPAPPVEESPVEKEPVEEPPAEEPPVEEPPVEQPPVEEPPAEEPPVEEPPVEEPPAEEPPVEEPPVEEPPVEEPPVEEEPYNPAPDEAGSNALLKKILAFLNKQLHGNKSKVEDVPDDDIPSATDKMAYDDSHDGDNDAFAA</sequence>
<dbReference type="InterPro" id="IPR012334">
    <property type="entry name" value="Pectin_lyas_fold"/>
</dbReference>
<dbReference type="SUPFAM" id="SSF51126">
    <property type="entry name" value="Pectin lyase-like"/>
    <property type="match status" value="1"/>
</dbReference>
<dbReference type="SMART" id="SM00089">
    <property type="entry name" value="PKD"/>
    <property type="match status" value="1"/>
</dbReference>
<proteinExistence type="predicted"/>
<dbReference type="SMART" id="SM00710">
    <property type="entry name" value="PbH1"/>
    <property type="match status" value="7"/>
</dbReference>
<protein>
    <submittedName>
        <fullName evidence="3">PKD domain protein</fullName>
    </submittedName>
</protein>
<dbReference type="SUPFAM" id="SSF49299">
    <property type="entry name" value="PKD domain"/>
    <property type="match status" value="1"/>
</dbReference>
<feature type="compositionally biased region" description="Basic and acidic residues" evidence="1">
    <location>
        <begin position="803"/>
        <end position="812"/>
    </location>
</feature>
<gene>
    <name evidence="3" type="ORF">LOM8899_03471</name>
</gene>
<organism evidence="3 4">
    <name type="scientific">Flavimaricola marinus</name>
    <dbReference type="NCBI Taxonomy" id="1819565"/>
    <lineage>
        <taxon>Bacteria</taxon>
        <taxon>Pseudomonadati</taxon>
        <taxon>Pseudomonadota</taxon>
        <taxon>Alphaproteobacteria</taxon>
        <taxon>Rhodobacterales</taxon>
        <taxon>Paracoccaceae</taxon>
        <taxon>Flavimaricola</taxon>
    </lineage>
</organism>
<name>A0A238LK20_9RHOB</name>
<dbReference type="InterPro" id="IPR013320">
    <property type="entry name" value="ConA-like_dom_sf"/>
</dbReference>
<dbReference type="Gene3D" id="2.60.40.10">
    <property type="entry name" value="Immunoglobulins"/>
    <property type="match status" value="1"/>
</dbReference>
<dbReference type="Pfam" id="PF18911">
    <property type="entry name" value="PKD_4"/>
    <property type="match status" value="1"/>
</dbReference>
<accession>A0A238LK20</accession>
<dbReference type="Proteomes" id="UP000201613">
    <property type="component" value="Unassembled WGS sequence"/>
</dbReference>
<evidence type="ECO:0000313" key="4">
    <source>
        <dbReference type="Proteomes" id="UP000201613"/>
    </source>
</evidence>
<dbReference type="InterPro" id="IPR000601">
    <property type="entry name" value="PKD_dom"/>
</dbReference>
<dbReference type="InterPro" id="IPR006626">
    <property type="entry name" value="PbH1"/>
</dbReference>
<feature type="region of interest" description="Disordered" evidence="1">
    <location>
        <begin position="671"/>
        <end position="765"/>
    </location>
</feature>
<dbReference type="InterPro" id="IPR011050">
    <property type="entry name" value="Pectin_lyase_fold/virulence"/>
</dbReference>
<keyword evidence="4" id="KW-1185">Reference proteome</keyword>
<evidence type="ECO:0000256" key="1">
    <source>
        <dbReference type="SAM" id="MobiDB-lite"/>
    </source>
</evidence>
<dbReference type="InterPro" id="IPR022409">
    <property type="entry name" value="PKD/Chitinase_dom"/>
</dbReference>
<dbReference type="SUPFAM" id="SSF49899">
    <property type="entry name" value="Concanavalin A-like lectins/glucanases"/>
    <property type="match status" value="1"/>
</dbReference>
<dbReference type="RefSeq" id="WP_168770588.1">
    <property type="nucleotide sequence ID" value="NZ_FXZK01000008.1"/>
</dbReference>
<reference evidence="3 4" key="1">
    <citation type="submission" date="2017-05" db="EMBL/GenBank/DDBJ databases">
        <authorList>
            <person name="Song R."/>
            <person name="Chenine A.L."/>
            <person name="Ruprecht R.M."/>
        </authorList>
    </citation>
    <scope>NUCLEOTIDE SEQUENCE [LARGE SCALE GENOMIC DNA]</scope>
    <source>
        <strain evidence="3 4">CECT 8899</strain>
    </source>
</reference>
<feature type="compositionally biased region" description="Acidic residues" evidence="1">
    <location>
        <begin position="715"/>
        <end position="756"/>
    </location>
</feature>
<dbReference type="InterPro" id="IPR013783">
    <property type="entry name" value="Ig-like_fold"/>
</dbReference>
<dbReference type="AlphaFoldDB" id="A0A238LK20"/>
<dbReference type="InterPro" id="IPR035986">
    <property type="entry name" value="PKD_dom_sf"/>
</dbReference>
<dbReference type="PROSITE" id="PS50093">
    <property type="entry name" value="PKD"/>
    <property type="match status" value="1"/>
</dbReference>
<feature type="compositionally biased region" description="Acidic residues" evidence="1">
    <location>
        <begin position="693"/>
        <end position="706"/>
    </location>
</feature>
<dbReference type="EMBL" id="FXZK01000008">
    <property type="protein sequence ID" value="SMY09306.1"/>
    <property type="molecule type" value="Genomic_DNA"/>
</dbReference>
<feature type="domain" description="PKD" evidence="2">
    <location>
        <begin position="436"/>
        <end position="489"/>
    </location>
</feature>